<protein>
    <recommendedName>
        <fullName evidence="3">Ribosomal protein L20</fullName>
    </recommendedName>
</protein>
<dbReference type="Proteomes" id="UP001430953">
    <property type="component" value="Unassembled WGS sequence"/>
</dbReference>
<organism evidence="1 2">
    <name type="scientific">Cardiocondyla obscurior</name>
    <dbReference type="NCBI Taxonomy" id="286306"/>
    <lineage>
        <taxon>Eukaryota</taxon>
        <taxon>Metazoa</taxon>
        <taxon>Ecdysozoa</taxon>
        <taxon>Arthropoda</taxon>
        <taxon>Hexapoda</taxon>
        <taxon>Insecta</taxon>
        <taxon>Pterygota</taxon>
        <taxon>Neoptera</taxon>
        <taxon>Endopterygota</taxon>
        <taxon>Hymenoptera</taxon>
        <taxon>Apocrita</taxon>
        <taxon>Aculeata</taxon>
        <taxon>Formicoidea</taxon>
        <taxon>Formicidae</taxon>
        <taxon>Myrmicinae</taxon>
        <taxon>Cardiocondyla</taxon>
    </lineage>
</organism>
<comment type="caution">
    <text evidence="1">The sequence shown here is derived from an EMBL/GenBank/DDBJ whole genome shotgun (WGS) entry which is preliminary data.</text>
</comment>
<evidence type="ECO:0000313" key="1">
    <source>
        <dbReference type="EMBL" id="KAL0115437.1"/>
    </source>
</evidence>
<dbReference type="AlphaFoldDB" id="A0AAW2FNF6"/>
<accession>A0AAW2FNF6</accession>
<proteinExistence type="predicted"/>
<evidence type="ECO:0008006" key="3">
    <source>
        <dbReference type="Google" id="ProtNLM"/>
    </source>
</evidence>
<name>A0AAW2FNF6_9HYME</name>
<keyword evidence="2" id="KW-1185">Reference proteome</keyword>
<evidence type="ECO:0000313" key="2">
    <source>
        <dbReference type="Proteomes" id="UP001430953"/>
    </source>
</evidence>
<reference evidence="1 2" key="1">
    <citation type="submission" date="2023-03" db="EMBL/GenBank/DDBJ databases">
        <title>High recombination rates correlate with genetic variation in Cardiocondyla obscurior ants.</title>
        <authorList>
            <person name="Errbii M."/>
        </authorList>
    </citation>
    <scope>NUCLEOTIDE SEQUENCE [LARGE SCALE GENOMIC DNA]</scope>
    <source>
        <strain evidence="1">Alpha-2009</strain>
        <tissue evidence="1">Whole body</tissue>
    </source>
</reference>
<gene>
    <name evidence="1" type="ORF">PUN28_010753</name>
</gene>
<dbReference type="EMBL" id="JADYXP020000010">
    <property type="protein sequence ID" value="KAL0115437.1"/>
    <property type="molecule type" value="Genomic_DNA"/>
</dbReference>
<sequence>MRVVILTRRLVSLPPRFCDYRRDPRGFRVISRDRKKSGRNVEFTHRRNVLFRGRTIHTLAIRAKIWKQLRQLFRFRLTTSLNIALHRLSVSDPYRDNITDDIIRIMFAVREGEWEGSRLSGSKSEGPSGRKEG</sequence>